<dbReference type="Proteomes" id="UP000614460">
    <property type="component" value="Unassembled WGS sequence"/>
</dbReference>
<name>A0A8H9G1Z9_9SPHI</name>
<keyword evidence="2" id="KW-1185">Reference proteome</keyword>
<dbReference type="AlphaFoldDB" id="A0A8H9G1Z9"/>
<comment type="caution">
    <text evidence="1">The sequence shown here is derived from an EMBL/GenBank/DDBJ whole genome shotgun (WGS) entry which is preliminary data.</text>
</comment>
<sequence length="233" mass="27711">MTELANLKKEDLKRIFDNFYQYNDQVIQFRDYTNQVILVPQADPNSFKKIAGFFADKNHVYTQILSADSPPKSIQNHNGFSINNPEAKWEFIIIDGIDGKTFKYVKEKYDTVYWMDKNNIYYKVDNSLVPLPNADYKTFEYLDFLYAKDKNHIYYEGKILPIDVNDYSLNQWGFIKDKTNIYHYDFKIPLDPESFEVLYYNLIKQPIILQDKNGKYEYTRSTQADAKIIKQDN</sequence>
<evidence type="ECO:0000313" key="2">
    <source>
        <dbReference type="Proteomes" id="UP000614460"/>
    </source>
</evidence>
<reference evidence="1" key="1">
    <citation type="journal article" date="2014" name="Int. J. Syst. Evol. Microbiol.">
        <title>Complete genome sequence of Corynebacterium casei LMG S-19264T (=DSM 44701T), isolated from a smear-ripened cheese.</title>
        <authorList>
            <consortium name="US DOE Joint Genome Institute (JGI-PGF)"/>
            <person name="Walter F."/>
            <person name="Albersmeier A."/>
            <person name="Kalinowski J."/>
            <person name="Ruckert C."/>
        </authorList>
    </citation>
    <scope>NUCLEOTIDE SEQUENCE</scope>
    <source>
        <strain evidence="1">CGMCC 1.15966</strain>
    </source>
</reference>
<evidence type="ECO:0008006" key="3">
    <source>
        <dbReference type="Google" id="ProtNLM"/>
    </source>
</evidence>
<dbReference type="InterPro" id="IPR027375">
    <property type="entry name" value="DKNYY"/>
</dbReference>
<accession>A0A8H9G1Z9</accession>
<protein>
    <recommendedName>
        <fullName evidence="3">DKNYY family protein</fullName>
    </recommendedName>
</protein>
<evidence type="ECO:0000313" key="1">
    <source>
        <dbReference type="EMBL" id="GGE35046.1"/>
    </source>
</evidence>
<dbReference type="Pfam" id="PF13644">
    <property type="entry name" value="DKNYY"/>
    <property type="match status" value="1"/>
</dbReference>
<proteinExistence type="predicted"/>
<dbReference type="RefSeq" id="WP_182498332.1">
    <property type="nucleotide sequence ID" value="NZ_BMKM01000017.1"/>
</dbReference>
<dbReference type="EMBL" id="BMKM01000017">
    <property type="protein sequence ID" value="GGE35046.1"/>
    <property type="molecule type" value="Genomic_DNA"/>
</dbReference>
<gene>
    <name evidence="1" type="ORF">GCM10011516_35790</name>
</gene>
<reference evidence="1" key="2">
    <citation type="submission" date="2020-09" db="EMBL/GenBank/DDBJ databases">
        <authorList>
            <person name="Sun Q."/>
            <person name="Zhou Y."/>
        </authorList>
    </citation>
    <scope>NUCLEOTIDE SEQUENCE</scope>
    <source>
        <strain evidence="1">CGMCC 1.15966</strain>
    </source>
</reference>
<organism evidence="1 2">
    <name type="scientific">Sphingobacterium cellulitidis</name>
    <dbReference type="NCBI Taxonomy" id="1768011"/>
    <lineage>
        <taxon>Bacteria</taxon>
        <taxon>Pseudomonadati</taxon>
        <taxon>Bacteroidota</taxon>
        <taxon>Sphingobacteriia</taxon>
        <taxon>Sphingobacteriales</taxon>
        <taxon>Sphingobacteriaceae</taxon>
        <taxon>Sphingobacterium</taxon>
    </lineage>
</organism>